<dbReference type="EMBL" id="CP115156">
    <property type="protein sequence ID" value="WBL31474.1"/>
    <property type="molecule type" value="Genomic_DNA"/>
</dbReference>
<protein>
    <submittedName>
        <fullName evidence="1">DUF4194 domain-containing protein</fullName>
    </submittedName>
</protein>
<accession>A0ABY7M173</accession>
<dbReference type="InterPro" id="IPR025449">
    <property type="entry name" value="JetB"/>
</dbReference>
<organism evidence="1 2">
    <name type="scientific">Candidatus Phytoplasma sacchari</name>
    <dbReference type="NCBI Taxonomy" id="2609813"/>
    <lineage>
        <taxon>Bacteria</taxon>
        <taxon>Bacillati</taxon>
        <taxon>Mycoplasmatota</taxon>
        <taxon>Mollicutes</taxon>
        <taxon>Acholeplasmatales</taxon>
        <taxon>Acholeplasmataceae</taxon>
        <taxon>Candidatus Phytoplasma</taxon>
        <taxon>16SrXI (Rice yellow dwarf group)</taxon>
    </lineage>
</organism>
<name>A0ABY7M173_9MOLU</name>
<proteinExistence type="predicted"/>
<dbReference type="Pfam" id="PF13835">
    <property type="entry name" value="DUF4194"/>
    <property type="match status" value="1"/>
</dbReference>
<keyword evidence="2" id="KW-1185">Reference proteome</keyword>
<evidence type="ECO:0000313" key="1">
    <source>
        <dbReference type="EMBL" id="WBL31474.1"/>
    </source>
</evidence>
<reference evidence="1" key="1">
    <citation type="submission" date="2022-12" db="EMBL/GenBank/DDBJ databases">
        <title>Genomic Characterization of Candidatus Phytoplasma sacchari in China.</title>
        <authorList>
            <person name="Zhang R.-Y."/>
        </authorList>
    </citation>
    <scope>NUCLEOTIDE SEQUENCE [LARGE SCALE GENOMIC DNA]</scope>
    <source>
        <strain evidence="1">SCWL1</strain>
    </source>
</reference>
<gene>
    <name evidence="1" type="ORF">O7R10_00180</name>
</gene>
<sequence length="210" mass="25425">MKETENVKSTYNFVERLDNFKEKEKKNFSRIINKLLQVNFITIKKKTDIDDYHFIILHKDLFSFFFKLADFQLKIKYDNEVIFIKNKENFNKLKLNKEESLVLLVICILFYDKKKSNPSDDIIKIYLKDIYKELGNIGYTEIKKMTKEKMKKILSLFNKYNIIDFLEKYNINNNLPEDLIINIYPTIIYIIDLEMVQQYQKILNLNLNKE</sequence>
<evidence type="ECO:0000313" key="2">
    <source>
        <dbReference type="Proteomes" id="UP001210120"/>
    </source>
</evidence>
<dbReference type="Proteomes" id="UP001210120">
    <property type="component" value="Chromosome"/>
</dbReference>